<feature type="coiled-coil region" evidence="1">
    <location>
        <begin position="281"/>
        <end position="314"/>
    </location>
</feature>
<feature type="region of interest" description="Disordered" evidence="2">
    <location>
        <begin position="1"/>
        <end position="22"/>
    </location>
</feature>
<dbReference type="OrthoDB" id="5990628at2759"/>
<feature type="compositionally biased region" description="Low complexity" evidence="2">
    <location>
        <begin position="562"/>
        <end position="575"/>
    </location>
</feature>
<feature type="region of interest" description="Disordered" evidence="2">
    <location>
        <begin position="598"/>
        <end position="668"/>
    </location>
</feature>
<evidence type="ECO:0000313" key="3">
    <source>
        <dbReference type="EnsemblMetazoa" id="CLYHEMP022980.1"/>
    </source>
</evidence>
<protein>
    <submittedName>
        <fullName evidence="3">Uncharacterized protein</fullName>
    </submittedName>
</protein>
<feature type="compositionally biased region" description="Polar residues" evidence="2">
    <location>
        <begin position="468"/>
        <end position="516"/>
    </location>
</feature>
<organism evidence="3 4">
    <name type="scientific">Clytia hemisphaerica</name>
    <dbReference type="NCBI Taxonomy" id="252671"/>
    <lineage>
        <taxon>Eukaryota</taxon>
        <taxon>Metazoa</taxon>
        <taxon>Cnidaria</taxon>
        <taxon>Hydrozoa</taxon>
        <taxon>Hydroidolina</taxon>
        <taxon>Leptothecata</taxon>
        <taxon>Obeliida</taxon>
        <taxon>Clytiidae</taxon>
        <taxon>Clytia</taxon>
    </lineage>
</organism>
<feature type="region of interest" description="Disordered" evidence="2">
    <location>
        <begin position="109"/>
        <end position="128"/>
    </location>
</feature>
<feature type="compositionally biased region" description="Basic and acidic residues" evidence="2">
    <location>
        <begin position="649"/>
        <end position="660"/>
    </location>
</feature>
<feature type="compositionally biased region" description="Basic and acidic residues" evidence="2">
    <location>
        <begin position="1"/>
        <end position="18"/>
    </location>
</feature>
<feature type="compositionally biased region" description="Basic and acidic residues" evidence="2">
    <location>
        <begin position="339"/>
        <end position="348"/>
    </location>
</feature>
<dbReference type="Proteomes" id="UP000594262">
    <property type="component" value="Unplaced"/>
</dbReference>
<reference evidence="3" key="1">
    <citation type="submission" date="2021-01" db="UniProtKB">
        <authorList>
            <consortium name="EnsemblMetazoa"/>
        </authorList>
    </citation>
    <scope>IDENTIFICATION</scope>
</reference>
<feature type="compositionally biased region" description="Polar residues" evidence="2">
    <location>
        <begin position="599"/>
        <end position="622"/>
    </location>
</feature>
<feature type="compositionally biased region" description="Low complexity" evidence="2">
    <location>
        <begin position="1057"/>
        <end position="1068"/>
    </location>
</feature>
<keyword evidence="1" id="KW-0175">Coiled coil</keyword>
<accession>A0A7M5XGE0</accession>
<evidence type="ECO:0000313" key="4">
    <source>
        <dbReference type="Proteomes" id="UP000594262"/>
    </source>
</evidence>
<sequence>MVISRKTQDKENNVEGVRKAKAAPDFSKLHKQWDAKLQKGKAVGKKPLTSVQPFDLTHGKPLAIGQIADDDFITSDAAKEKLFECNEMLSMQVSKPKRATIGVVSRYQNPNKEKSGIPRPSFGVTSSTTKRTIIHGPIRPAATPKKTSAMTSNNKKLSASVSSATKNAQNIQGFAVDFQADSNALDSIMNEKGIERLPNTPSYQQASRLSSQFGPVRDTRLNPKKQNRMAPFGRQSVIVGNRERQEFQSQNRSSFNATNQRWSVFSRRDSYSSKPFLMEWLQNLAEESKTKRLAAKQKEQEQEEINKLQTAENSTIDVSGNVHRGSFLFRKTLVGYQGDQHKQSEKSDIVPSTITEDDEGSSTAPATPHRPIPTTSSKDTMSTVKSILKKRTTILSQATVDSERPRAMRSLTMKGVGTPARQNTMSKLPLPKQQRDQMTVQYDKEKKKSVKWVDEQEKSTIEEPAIATTRNNKSNHNATPRRSPIKTRSSTKTPPSGIKSQYRLTESVSVTPTRSPAASDHKYFTRSKPNVVSESIDLSTSNTDKMTHTPTKSRELSASPVTSSPSRHSPTSSRSHQIKYVMPAEQPMEQRTLPIGNLLDQSNRTNNSNKSILNPNKMQESESVIPRKGDDSSKKSWAQVLGEELDPYGNKENRTEEPAKTKKKKKRNFKRCSALEQIYGKNIYLNNEVDSPEAPSTNMTVDSPGWASKLHDSSRPLPALDNKVIGDLMSFNNDDANTDLMDLEDSRFLSIIKASQSQSMMENTGKLHQENPPMQSTLLQTPARDEYREKIEILTPVVDAGQKQPDAPGRRQSTKARTPYKQAMLDILYRTLAEANKKRKDGDETIVDATIVGDIEETLLNDTREDHDVIESQINTKETETSRQGMTQLHQNQRYSPKSNSSISDTMLQHVGNDRKPLNVPNPRSPSLKLFEQSATANGILMESSIQDMSLEMANDSPMPLRGDLTPTSELINKMHPKDTNNECDRVKLESKPGFSAPVPFRVVSDPNTHILKNKDETKALTRPSFSLNAPSLFPAPPLFNNLEKSSKFSAVPNAGSSTSQRSFSTSSKPTEHSARSSFLKPSQFSTSLNNHRSIITSMDELTLTIPQLAVTKSLDVFPAPQLFSSLGHGQKSKFSSTLSQQKNNKNLTQDTNSTLSFALKPSTISVQREQQPLTNQLPSFQATTNQLFSSKPFFGSSLFAAQPLFSGLGGDKKNKFSKLRDTKTIAESMPNINNTLTSYQQPNNSLPTYSSPLKDSATKVTSSTILKPSLISLSKDCSAFRPIKQIPQSNDHQQSPDSPQDIQLNTEIQVYTKMGEEYKDLLHSMSRERIDGAFNPLAKLLMHGDEQHFIPIEGSYCVAR</sequence>
<dbReference type="RefSeq" id="XP_066936891.1">
    <property type="nucleotide sequence ID" value="XM_067080790.1"/>
</dbReference>
<proteinExistence type="predicted"/>
<feature type="compositionally biased region" description="Basic and acidic residues" evidence="2">
    <location>
        <begin position="625"/>
        <end position="634"/>
    </location>
</feature>
<feature type="region of interest" description="Disordered" evidence="2">
    <location>
        <begin position="1050"/>
        <end position="1080"/>
    </location>
</feature>
<feature type="region of interest" description="Disordered" evidence="2">
    <location>
        <begin position="337"/>
        <end position="381"/>
    </location>
</feature>
<feature type="region of interest" description="Disordered" evidence="2">
    <location>
        <begin position="197"/>
        <end position="223"/>
    </location>
</feature>
<evidence type="ECO:0000256" key="2">
    <source>
        <dbReference type="SAM" id="MobiDB-lite"/>
    </source>
</evidence>
<dbReference type="GeneID" id="136824817"/>
<dbReference type="EnsemblMetazoa" id="CLYHEMT022980.1">
    <property type="protein sequence ID" value="CLYHEMP022980.1"/>
    <property type="gene ID" value="CLYHEMG022980"/>
</dbReference>
<evidence type="ECO:0000256" key="1">
    <source>
        <dbReference type="SAM" id="Coils"/>
    </source>
</evidence>
<feature type="region of interest" description="Disordered" evidence="2">
    <location>
        <begin position="873"/>
        <end position="903"/>
    </location>
</feature>
<feature type="compositionally biased region" description="Polar residues" evidence="2">
    <location>
        <begin position="199"/>
        <end position="213"/>
    </location>
</feature>
<feature type="region of interest" description="Disordered" evidence="2">
    <location>
        <begin position="415"/>
        <end position="576"/>
    </location>
</feature>
<feature type="compositionally biased region" description="Polar residues" evidence="2">
    <location>
        <begin position="527"/>
        <end position="550"/>
    </location>
</feature>
<keyword evidence="4" id="KW-1185">Reference proteome</keyword>
<name>A0A7M5XGE0_9CNID</name>
<feature type="compositionally biased region" description="Basic and acidic residues" evidence="2">
    <location>
        <begin position="442"/>
        <end position="461"/>
    </location>
</feature>